<keyword evidence="12" id="KW-0624">Polysaccharide degradation</keyword>
<dbReference type="AlphaFoldDB" id="A8PF06"/>
<dbReference type="GO" id="GO:0046872">
    <property type="term" value="F:metal ion binding"/>
    <property type="evidence" value="ECO:0007669"/>
    <property type="project" value="UniProtKB-KW"/>
</dbReference>
<dbReference type="InterPro" id="IPR005103">
    <property type="entry name" value="AA9_LPMO"/>
</dbReference>
<evidence type="ECO:0000256" key="1">
    <source>
        <dbReference type="ARBA" id="ARBA00001973"/>
    </source>
</evidence>
<dbReference type="PANTHER" id="PTHR33353:SF10">
    <property type="entry name" value="ENDO-BETA-1,4-GLUCANASE D"/>
    <property type="match status" value="1"/>
</dbReference>
<evidence type="ECO:0000313" key="19">
    <source>
        <dbReference type="Proteomes" id="UP000001861"/>
    </source>
</evidence>
<keyword evidence="11" id="KW-0119">Carbohydrate metabolism</keyword>
<keyword evidence="3" id="KW-0964">Secreted</keyword>
<keyword evidence="6" id="KW-0136">Cellulose degradation</keyword>
<keyword evidence="4" id="KW-0479">Metal-binding</keyword>
<feature type="compositionally biased region" description="Polar residues" evidence="16">
    <location>
        <begin position="64"/>
        <end position="76"/>
    </location>
</feature>
<comment type="catalytic activity">
    <reaction evidence="14">
        <text>[(1-&gt;4)-beta-D-glucosyl]n+m + reduced acceptor + O2 = 4-dehydro-beta-D-glucosyl-[(1-&gt;4)-beta-D-glucosyl]n-1 + [(1-&gt;4)-beta-D-glucosyl]m + acceptor + H2O.</text>
        <dbReference type="EC" id="1.14.99.56"/>
    </reaction>
</comment>
<organism evidence="18 19">
    <name type="scientific">Coprinopsis cinerea (strain Okayama-7 / 130 / ATCC MYA-4618 / FGSC 9003)</name>
    <name type="common">Inky cap fungus</name>
    <name type="synonym">Hormographiella aspergillata</name>
    <dbReference type="NCBI Taxonomy" id="240176"/>
    <lineage>
        <taxon>Eukaryota</taxon>
        <taxon>Fungi</taxon>
        <taxon>Dikarya</taxon>
        <taxon>Basidiomycota</taxon>
        <taxon>Agaricomycotina</taxon>
        <taxon>Agaricomycetes</taxon>
        <taxon>Agaricomycetidae</taxon>
        <taxon>Agaricales</taxon>
        <taxon>Agaricineae</taxon>
        <taxon>Psathyrellaceae</taxon>
        <taxon>Coprinopsis</taxon>
    </lineage>
</organism>
<evidence type="ECO:0000256" key="15">
    <source>
        <dbReference type="ARBA" id="ARBA00047174"/>
    </source>
</evidence>
<comment type="subcellular location">
    <subcellularLocation>
        <location evidence="2">Secreted</location>
    </subcellularLocation>
</comment>
<dbReference type="GO" id="GO:0005576">
    <property type="term" value="C:extracellular region"/>
    <property type="evidence" value="ECO:0007669"/>
    <property type="project" value="UniProtKB-SubCell"/>
</dbReference>
<keyword evidence="10" id="KW-1015">Disulfide bond</keyword>
<proteinExistence type="inferred from homology"/>
<evidence type="ECO:0000256" key="9">
    <source>
        <dbReference type="ARBA" id="ARBA00023033"/>
    </source>
</evidence>
<evidence type="ECO:0000256" key="5">
    <source>
        <dbReference type="ARBA" id="ARBA00022729"/>
    </source>
</evidence>
<feature type="region of interest" description="Disordered" evidence="16">
    <location>
        <begin position="50"/>
        <end position="76"/>
    </location>
</feature>
<comment type="similarity">
    <text evidence="13">Belongs to the polysaccharide monooxygenase AA9 family.</text>
</comment>
<dbReference type="VEuPathDB" id="FungiDB:CC1G_03120"/>
<evidence type="ECO:0000256" key="14">
    <source>
        <dbReference type="ARBA" id="ARBA00045077"/>
    </source>
</evidence>
<dbReference type="GeneID" id="6017546"/>
<dbReference type="InParanoid" id="A8PF06"/>
<dbReference type="KEGG" id="cci:CC1G_03120"/>
<dbReference type="PANTHER" id="PTHR33353">
    <property type="entry name" value="PUTATIVE (AFU_ORTHOLOGUE AFUA_1G12560)-RELATED"/>
    <property type="match status" value="1"/>
</dbReference>
<dbReference type="Proteomes" id="UP000001861">
    <property type="component" value="Unassembled WGS sequence"/>
</dbReference>
<accession>A8PF06</accession>
<protein>
    <recommendedName>
        <fullName evidence="15">lytic cellulose monooxygenase (C4-dehydrogenating)</fullName>
        <ecNumber evidence="15">1.14.99.56</ecNumber>
    </recommendedName>
</protein>
<dbReference type="Gene3D" id="2.70.50.70">
    <property type="match status" value="1"/>
</dbReference>
<evidence type="ECO:0000256" key="2">
    <source>
        <dbReference type="ARBA" id="ARBA00004613"/>
    </source>
</evidence>
<dbReference type="OMA" id="AHYIFNI"/>
<comment type="cofactor">
    <cofactor evidence="1">
        <name>Cu(2+)</name>
        <dbReference type="ChEBI" id="CHEBI:29036"/>
    </cofactor>
</comment>
<dbReference type="EC" id="1.14.99.56" evidence="15"/>
<evidence type="ECO:0000256" key="4">
    <source>
        <dbReference type="ARBA" id="ARBA00022723"/>
    </source>
</evidence>
<sequence>MFVLQIGLANSKPCFELRTYVFSMMWGSLQELGEEVVSLTQHLEAFDALARDPPSRKRHRKDSSCQSNGTSEDVNATGNWSALAKDDTTHQSGQFTGGVDPHVMALLRVWLTFLSLSVASALAHYQFTALMVNGSSTGDWNHVRKTNQYTRVSTYGDPVKDVNSLDLRCNNTLVGLPSGTATIKAGDSLGFWSPTVVYHHGIYNLYMAKAPGNVSEWDGSGQVWFKVFEVPPIVIEGQPMKFPAQNTHGTEFIVPKSLPSGEYLVRIENVALHLATMEGPEFYVSCGQVKVTDGGDGTPGPLVAIPGVYSGEEPSFSVDVYSSNPKPFVMPGPPVWQG</sequence>
<gene>
    <name evidence="18" type="ORF">CC1G_03120</name>
</gene>
<evidence type="ECO:0000313" key="18">
    <source>
        <dbReference type="EMBL" id="EAU80944.1"/>
    </source>
</evidence>
<keyword evidence="19" id="KW-1185">Reference proteome</keyword>
<evidence type="ECO:0000256" key="11">
    <source>
        <dbReference type="ARBA" id="ARBA00023277"/>
    </source>
</evidence>
<reference evidence="18 19" key="1">
    <citation type="journal article" date="2010" name="Proc. Natl. Acad. Sci. U.S.A.">
        <title>Insights into evolution of multicellular fungi from the assembled chromosomes of the mushroom Coprinopsis cinerea (Coprinus cinereus).</title>
        <authorList>
            <person name="Stajich J.E."/>
            <person name="Wilke S.K."/>
            <person name="Ahren D."/>
            <person name="Au C.H."/>
            <person name="Birren B.W."/>
            <person name="Borodovsky M."/>
            <person name="Burns C."/>
            <person name="Canback B."/>
            <person name="Casselton L.A."/>
            <person name="Cheng C.K."/>
            <person name="Deng J."/>
            <person name="Dietrich F.S."/>
            <person name="Fargo D.C."/>
            <person name="Farman M.L."/>
            <person name="Gathman A.C."/>
            <person name="Goldberg J."/>
            <person name="Guigo R."/>
            <person name="Hoegger P.J."/>
            <person name="Hooker J.B."/>
            <person name="Huggins A."/>
            <person name="James T.Y."/>
            <person name="Kamada T."/>
            <person name="Kilaru S."/>
            <person name="Kodira C."/>
            <person name="Kues U."/>
            <person name="Kupfer D."/>
            <person name="Kwan H.S."/>
            <person name="Lomsadze A."/>
            <person name="Li W."/>
            <person name="Lilly W.W."/>
            <person name="Ma L.J."/>
            <person name="Mackey A.J."/>
            <person name="Manning G."/>
            <person name="Martin F."/>
            <person name="Muraguchi H."/>
            <person name="Natvig D.O."/>
            <person name="Palmerini H."/>
            <person name="Ramesh M.A."/>
            <person name="Rehmeyer C.J."/>
            <person name="Roe B.A."/>
            <person name="Shenoy N."/>
            <person name="Stanke M."/>
            <person name="Ter-Hovhannisyan V."/>
            <person name="Tunlid A."/>
            <person name="Velagapudi R."/>
            <person name="Vision T.J."/>
            <person name="Zeng Q."/>
            <person name="Zolan M.E."/>
            <person name="Pukkila P.J."/>
        </authorList>
    </citation>
    <scope>NUCLEOTIDE SEQUENCE [LARGE SCALE GENOMIC DNA]</scope>
    <source>
        <strain evidence="19">Okayama-7 / 130 / ATCC MYA-4618 / FGSC 9003</strain>
    </source>
</reference>
<evidence type="ECO:0000256" key="8">
    <source>
        <dbReference type="ARBA" id="ARBA00023008"/>
    </source>
</evidence>
<dbReference type="STRING" id="240176.A8PF06"/>
<evidence type="ECO:0000256" key="16">
    <source>
        <dbReference type="SAM" id="MobiDB-lite"/>
    </source>
</evidence>
<dbReference type="RefSeq" id="XP_001840891.1">
    <property type="nucleotide sequence ID" value="XM_001840839.1"/>
</dbReference>
<dbReference type="InterPro" id="IPR049892">
    <property type="entry name" value="AA9"/>
</dbReference>
<keyword evidence="8" id="KW-0186">Copper</keyword>
<feature type="domain" description="Auxiliary Activity family 9 catalytic" evidence="17">
    <location>
        <begin position="124"/>
        <end position="324"/>
    </location>
</feature>
<dbReference type="EMBL" id="AACS02000008">
    <property type="protein sequence ID" value="EAU80944.1"/>
    <property type="molecule type" value="Genomic_DNA"/>
</dbReference>
<evidence type="ECO:0000256" key="13">
    <source>
        <dbReference type="ARBA" id="ARBA00044502"/>
    </source>
</evidence>
<keyword evidence="7" id="KW-0560">Oxidoreductase</keyword>
<keyword evidence="5" id="KW-0732">Signal</keyword>
<evidence type="ECO:0000256" key="6">
    <source>
        <dbReference type="ARBA" id="ARBA00023001"/>
    </source>
</evidence>
<evidence type="ECO:0000256" key="3">
    <source>
        <dbReference type="ARBA" id="ARBA00022525"/>
    </source>
</evidence>
<evidence type="ECO:0000259" key="17">
    <source>
        <dbReference type="Pfam" id="PF03443"/>
    </source>
</evidence>
<evidence type="ECO:0000256" key="12">
    <source>
        <dbReference type="ARBA" id="ARBA00023326"/>
    </source>
</evidence>
<dbReference type="OrthoDB" id="3496539at2759"/>
<dbReference type="GO" id="GO:0004497">
    <property type="term" value="F:monooxygenase activity"/>
    <property type="evidence" value="ECO:0007669"/>
    <property type="project" value="UniProtKB-KW"/>
</dbReference>
<evidence type="ECO:0000256" key="10">
    <source>
        <dbReference type="ARBA" id="ARBA00023157"/>
    </source>
</evidence>
<dbReference type="CDD" id="cd21175">
    <property type="entry name" value="LPMO_AA9"/>
    <property type="match status" value="1"/>
</dbReference>
<dbReference type="GO" id="GO:0030245">
    <property type="term" value="P:cellulose catabolic process"/>
    <property type="evidence" value="ECO:0007669"/>
    <property type="project" value="UniProtKB-KW"/>
</dbReference>
<keyword evidence="9" id="KW-0503">Monooxygenase</keyword>
<comment type="caution">
    <text evidence="18">The sequence shown here is derived from an EMBL/GenBank/DDBJ whole genome shotgun (WGS) entry which is preliminary data.</text>
</comment>
<evidence type="ECO:0000256" key="7">
    <source>
        <dbReference type="ARBA" id="ARBA00023002"/>
    </source>
</evidence>
<dbReference type="Pfam" id="PF03443">
    <property type="entry name" value="AA9"/>
    <property type="match status" value="1"/>
</dbReference>
<dbReference type="eggNOG" id="ENOG502RYSN">
    <property type="taxonomic scope" value="Eukaryota"/>
</dbReference>
<name>A8PF06_COPC7</name>